<dbReference type="Pfam" id="PF00107">
    <property type="entry name" value="ADH_zinc_N"/>
    <property type="match status" value="1"/>
</dbReference>
<dbReference type="NCBIfam" id="TIGR02824">
    <property type="entry name" value="quinone_pig3"/>
    <property type="match status" value="1"/>
</dbReference>
<keyword evidence="1" id="KW-0521">NADP</keyword>
<dbReference type="CDD" id="cd05276">
    <property type="entry name" value="p53_inducible_oxidoreductase"/>
    <property type="match status" value="1"/>
</dbReference>
<organism evidence="4 5">
    <name type="scientific">Thalassotalea loyana</name>
    <dbReference type="NCBI Taxonomy" id="280483"/>
    <lineage>
        <taxon>Bacteria</taxon>
        <taxon>Pseudomonadati</taxon>
        <taxon>Pseudomonadota</taxon>
        <taxon>Gammaproteobacteria</taxon>
        <taxon>Alteromonadales</taxon>
        <taxon>Colwelliaceae</taxon>
        <taxon>Thalassotalea</taxon>
    </lineage>
</organism>
<evidence type="ECO:0000313" key="5">
    <source>
        <dbReference type="Proteomes" id="UP001157134"/>
    </source>
</evidence>
<evidence type="ECO:0000259" key="3">
    <source>
        <dbReference type="SMART" id="SM00829"/>
    </source>
</evidence>
<comment type="caution">
    <text evidence="4">The sequence shown here is derived from an EMBL/GenBank/DDBJ whole genome shotgun (WGS) entry which is preliminary data.</text>
</comment>
<name>A0ABQ6HCR4_9GAMM</name>
<dbReference type="Proteomes" id="UP001157134">
    <property type="component" value="Unassembled WGS sequence"/>
</dbReference>
<protein>
    <submittedName>
        <fullName evidence="4">NAD(P)H quinone oxidoreductase</fullName>
    </submittedName>
</protein>
<keyword evidence="2" id="KW-0560">Oxidoreductase</keyword>
<dbReference type="PANTHER" id="PTHR48106">
    <property type="entry name" value="QUINONE OXIDOREDUCTASE PIG3-RELATED"/>
    <property type="match status" value="1"/>
</dbReference>
<evidence type="ECO:0000256" key="1">
    <source>
        <dbReference type="ARBA" id="ARBA00022857"/>
    </source>
</evidence>
<evidence type="ECO:0000313" key="4">
    <source>
        <dbReference type="EMBL" id="GLX85265.1"/>
    </source>
</evidence>
<evidence type="ECO:0000256" key="2">
    <source>
        <dbReference type="ARBA" id="ARBA00023002"/>
    </source>
</evidence>
<dbReference type="RefSeq" id="WP_284297218.1">
    <property type="nucleotide sequence ID" value="NZ_BSSV01000003.1"/>
</dbReference>
<dbReference type="InterPro" id="IPR013149">
    <property type="entry name" value="ADH-like_C"/>
</dbReference>
<gene>
    <name evidence="4" type="primary">qor</name>
    <name evidence="4" type="ORF">tloyanaT_15170</name>
</gene>
<proteinExistence type="predicted"/>
<sequence>MRYINVQDDQTLVFDTTNPPSVSSNECLIKVKAAGVNRADLLQKAGKYPPPKGSSSILGLEVCGEVVSIGENVKGVEVGDSVMALLSGGGYAEYVNVDARHVLPLPDDYSIIDGGGFMETFVTAFQALFDYGRLQTGQKVLIHAGASGVGTAAISLAKAIGCHVVVTASTEEKCKTCIELGADVAINYKNQDFVSVCKELNTFFHVVVDVVAGDYVNRNLSVMSPDGHIVILSILGGRFVQKLDIAKMLQKRVSIHASTLRNRTDDYKASLIARLNDQFGHLLSSSNSLKPTIYKAFDWNCVEQAHELLAENQSVGKVVLTLN</sequence>
<dbReference type="SUPFAM" id="SSF51735">
    <property type="entry name" value="NAD(P)-binding Rossmann-fold domains"/>
    <property type="match status" value="1"/>
</dbReference>
<dbReference type="InterPro" id="IPR011032">
    <property type="entry name" value="GroES-like_sf"/>
</dbReference>
<dbReference type="SMART" id="SM00829">
    <property type="entry name" value="PKS_ER"/>
    <property type="match status" value="1"/>
</dbReference>
<dbReference type="Gene3D" id="3.90.180.10">
    <property type="entry name" value="Medium-chain alcohol dehydrogenases, catalytic domain"/>
    <property type="match status" value="1"/>
</dbReference>
<accession>A0ABQ6HCR4</accession>
<dbReference type="PANTHER" id="PTHR48106:SF8">
    <property type="entry name" value="OS02G0805600 PROTEIN"/>
    <property type="match status" value="1"/>
</dbReference>
<feature type="domain" description="Enoyl reductase (ER)" evidence="3">
    <location>
        <begin position="7"/>
        <end position="320"/>
    </location>
</feature>
<dbReference type="Pfam" id="PF08240">
    <property type="entry name" value="ADH_N"/>
    <property type="match status" value="1"/>
</dbReference>
<keyword evidence="5" id="KW-1185">Reference proteome</keyword>
<dbReference type="InterPro" id="IPR014189">
    <property type="entry name" value="Quinone_OxRdtase_PIG3"/>
</dbReference>
<reference evidence="4 5" key="1">
    <citation type="submission" date="2023-03" db="EMBL/GenBank/DDBJ databases">
        <title>Thalassotalea loyana LMG 22536T draft genome sequence.</title>
        <authorList>
            <person name="Sawabe T."/>
        </authorList>
    </citation>
    <scope>NUCLEOTIDE SEQUENCE [LARGE SCALE GENOMIC DNA]</scope>
    <source>
        <strain evidence="4 5">LMG 22536</strain>
    </source>
</reference>
<dbReference type="Gene3D" id="3.40.50.720">
    <property type="entry name" value="NAD(P)-binding Rossmann-like Domain"/>
    <property type="match status" value="1"/>
</dbReference>
<dbReference type="SUPFAM" id="SSF50129">
    <property type="entry name" value="GroES-like"/>
    <property type="match status" value="1"/>
</dbReference>
<dbReference type="InterPro" id="IPR020843">
    <property type="entry name" value="ER"/>
</dbReference>
<dbReference type="InterPro" id="IPR013154">
    <property type="entry name" value="ADH-like_N"/>
</dbReference>
<dbReference type="EMBL" id="BSSV01000003">
    <property type="protein sequence ID" value="GLX85265.1"/>
    <property type="molecule type" value="Genomic_DNA"/>
</dbReference>
<dbReference type="InterPro" id="IPR036291">
    <property type="entry name" value="NAD(P)-bd_dom_sf"/>
</dbReference>